<accession>A0A2V1JNU1</accession>
<dbReference type="InterPro" id="IPR002934">
    <property type="entry name" value="Polymerase_NTP_transf_dom"/>
</dbReference>
<protein>
    <submittedName>
        <fullName evidence="2">Nucleotidyltransferase</fullName>
    </submittedName>
</protein>
<dbReference type="CDD" id="cd05403">
    <property type="entry name" value="NT_KNTase_like"/>
    <property type="match status" value="1"/>
</dbReference>
<dbReference type="InterPro" id="IPR043519">
    <property type="entry name" value="NT_sf"/>
</dbReference>
<feature type="domain" description="Polymerase nucleotidyl transferase" evidence="1">
    <location>
        <begin position="2"/>
        <end position="51"/>
    </location>
</feature>
<dbReference type="RefSeq" id="WP_109215738.1">
    <property type="nucleotide sequence ID" value="NZ_JRFU01000101.1"/>
</dbReference>
<dbReference type="AlphaFoldDB" id="A0A2V1JNU1"/>
<dbReference type="Gene3D" id="3.30.460.10">
    <property type="entry name" value="Beta Polymerase, domain 2"/>
    <property type="match status" value="1"/>
</dbReference>
<dbReference type="Proteomes" id="UP000245288">
    <property type="component" value="Unassembled WGS sequence"/>
</dbReference>
<dbReference type="OrthoDB" id="1701798at2"/>
<evidence type="ECO:0000259" key="1">
    <source>
        <dbReference type="Pfam" id="PF01909"/>
    </source>
</evidence>
<dbReference type="GO" id="GO:0016779">
    <property type="term" value="F:nucleotidyltransferase activity"/>
    <property type="evidence" value="ECO:0007669"/>
    <property type="project" value="InterPro"/>
</dbReference>
<reference evidence="2 3" key="1">
    <citation type="submission" date="2014-09" db="EMBL/GenBank/DDBJ databases">
        <title>Butyrate-producing bacteria isolated from human gut.</title>
        <authorList>
            <person name="Zhang Q."/>
            <person name="Zhao L."/>
        </authorList>
    </citation>
    <scope>NUCLEOTIDE SEQUENCE [LARGE SCALE GENOMIC DNA]</scope>
    <source>
        <strain evidence="2 3">21</strain>
    </source>
</reference>
<gene>
    <name evidence="2" type="ORF">LG34_09070</name>
</gene>
<keyword evidence="3" id="KW-1185">Reference proteome</keyword>
<dbReference type="Pfam" id="PF01909">
    <property type="entry name" value="NTP_transf_2"/>
    <property type="match status" value="1"/>
</dbReference>
<organism evidence="2 3">
    <name type="scientific">Eubacterium ramulus</name>
    <dbReference type="NCBI Taxonomy" id="39490"/>
    <lineage>
        <taxon>Bacteria</taxon>
        <taxon>Bacillati</taxon>
        <taxon>Bacillota</taxon>
        <taxon>Clostridia</taxon>
        <taxon>Eubacteriales</taxon>
        <taxon>Eubacteriaceae</taxon>
        <taxon>Eubacterium</taxon>
    </lineage>
</organism>
<proteinExistence type="predicted"/>
<dbReference type="EMBL" id="JRFU01000101">
    <property type="protein sequence ID" value="PWE86550.1"/>
    <property type="molecule type" value="Genomic_DNA"/>
</dbReference>
<keyword evidence="2" id="KW-0808">Transferase</keyword>
<name>A0A2V1JNU1_EUBRA</name>
<evidence type="ECO:0000313" key="2">
    <source>
        <dbReference type="EMBL" id="PWE86550.1"/>
    </source>
</evidence>
<dbReference type="SUPFAM" id="SSF81301">
    <property type="entry name" value="Nucleotidyltransferase"/>
    <property type="match status" value="1"/>
</dbReference>
<comment type="caution">
    <text evidence="2">The sequence shown here is derived from an EMBL/GenBank/DDBJ whole genome shotgun (WGS) entry which is preliminary data.</text>
</comment>
<sequence length="205" mass="24102">MEKIIEYIKQKYNPLSIILYGSYANGTNNLNSDFDALVISYDHEQFHDTSFVNDIQLDVFVYPASYFDGEFDCNNFIQIFDGMIIVDNEERGKTLQMKVRSYLQNRPQKTKAEIDVNVDWCIKMLARVKRYDAEGMFRWHWVLIDSLEIFCDIKQHTYLGPKKALKWMEKNHPSAFVCYKNALDNFSINSLEDWIAYIKNANGTT</sequence>
<evidence type="ECO:0000313" key="3">
    <source>
        <dbReference type="Proteomes" id="UP000245288"/>
    </source>
</evidence>